<dbReference type="EMBL" id="LT841358">
    <property type="protein sequence ID" value="SMH71587.1"/>
    <property type="molecule type" value="Genomic_DNA"/>
</dbReference>
<evidence type="ECO:0000313" key="2">
    <source>
        <dbReference type="EMBL" id="SMH71587.1"/>
    </source>
</evidence>
<dbReference type="InterPro" id="IPR036390">
    <property type="entry name" value="WH_DNA-bd_sf"/>
</dbReference>
<dbReference type="Pfam" id="PF18765">
    <property type="entry name" value="Polbeta"/>
    <property type="match status" value="1"/>
</dbReference>
<dbReference type="RefSeq" id="WP_157927528.1">
    <property type="nucleotide sequence ID" value="NZ_LT841358.1"/>
</dbReference>
<gene>
    <name evidence="2" type="ORF">NCS_11399</name>
</gene>
<dbReference type="Proteomes" id="UP000230607">
    <property type="component" value="Chromosome 1"/>
</dbReference>
<dbReference type="InterPro" id="IPR043519">
    <property type="entry name" value="NT_sf"/>
</dbReference>
<dbReference type="InterPro" id="IPR041633">
    <property type="entry name" value="Polbeta"/>
</dbReference>
<proteinExistence type="predicted"/>
<dbReference type="AlphaFoldDB" id="A0A2H1FFQ4"/>
<protein>
    <recommendedName>
        <fullName evidence="1">Polymerase beta nucleotidyltransferase domain-containing protein</fullName>
    </recommendedName>
</protein>
<evidence type="ECO:0000259" key="1">
    <source>
        <dbReference type="Pfam" id="PF18765"/>
    </source>
</evidence>
<dbReference type="CDD" id="cd05403">
    <property type="entry name" value="NT_KNTase_like"/>
    <property type="match status" value="1"/>
</dbReference>
<organism evidence="2 3">
    <name type="scientific">Candidatus Nitrosotalea okcheonensis</name>
    <dbReference type="NCBI Taxonomy" id="1903276"/>
    <lineage>
        <taxon>Archaea</taxon>
        <taxon>Nitrososphaerota</taxon>
        <taxon>Nitrososphaeria</taxon>
        <taxon>Nitrosotaleales</taxon>
        <taxon>Nitrosotaleaceae</taxon>
        <taxon>Nitrosotalea</taxon>
    </lineage>
</organism>
<reference evidence="3" key="1">
    <citation type="submission" date="2017-03" db="EMBL/GenBank/DDBJ databases">
        <authorList>
            <person name="Herbold C."/>
        </authorList>
    </citation>
    <scope>NUCLEOTIDE SEQUENCE [LARGE SCALE GENOMIC DNA]</scope>
</reference>
<keyword evidence="3" id="KW-1185">Reference proteome</keyword>
<dbReference type="OrthoDB" id="61846at2157"/>
<dbReference type="Gene3D" id="3.30.460.10">
    <property type="entry name" value="Beta Polymerase, domain 2"/>
    <property type="match status" value="1"/>
</dbReference>
<evidence type="ECO:0000313" key="3">
    <source>
        <dbReference type="Proteomes" id="UP000230607"/>
    </source>
</evidence>
<name>A0A2H1FFQ4_9ARCH</name>
<sequence length="204" mass="23410">MRFHNYLEQLLGNRASISILRALFEYKGRIFTVRRLAETANISHTEANQTIGRLEMFGIIKVQPVGKAYQISLNHKNYILNQIVKPIFEAENKTLVTLVLILKKYFDTKKIISAAVFGSIVKGEEREDSDIDLLVISNDPDHVYTIVGKAKTELSEIFHGRISPIVFSKKEFVSKKRGDLVRSILDNHMLIAGLELDKIKWQRR</sequence>
<dbReference type="SUPFAM" id="SSF81301">
    <property type="entry name" value="Nucleotidyltransferase"/>
    <property type="match status" value="1"/>
</dbReference>
<feature type="domain" description="Polymerase beta nucleotidyltransferase" evidence="1">
    <location>
        <begin position="102"/>
        <end position="161"/>
    </location>
</feature>
<accession>A0A2H1FFQ4</accession>
<dbReference type="SUPFAM" id="SSF46785">
    <property type="entry name" value="Winged helix' DNA-binding domain"/>
    <property type="match status" value="1"/>
</dbReference>